<evidence type="ECO:0000259" key="6">
    <source>
        <dbReference type="Pfam" id="PF02836"/>
    </source>
</evidence>
<dbReference type="InterPro" id="IPR023232">
    <property type="entry name" value="Glyco_hydro_2_AS"/>
</dbReference>
<dbReference type="SUPFAM" id="SSF49303">
    <property type="entry name" value="beta-Galactosidase/glucuronidase domain"/>
    <property type="match status" value="1"/>
</dbReference>
<dbReference type="InterPro" id="IPR008979">
    <property type="entry name" value="Galactose-bd-like_sf"/>
</dbReference>
<keyword evidence="4" id="KW-0732">Signal</keyword>
<dbReference type="InterPro" id="IPR006103">
    <property type="entry name" value="Glyco_hydro_2_cat"/>
</dbReference>
<dbReference type="InterPro" id="IPR051913">
    <property type="entry name" value="GH2_Domain-Containing"/>
</dbReference>
<feature type="signal peptide" evidence="4">
    <location>
        <begin position="1"/>
        <end position="23"/>
    </location>
</feature>
<feature type="domain" description="Beta-mannosidase-like galactose-binding" evidence="9">
    <location>
        <begin position="101"/>
        <end position="170"/>
    </location>
</feature>
<dbReference type="Pfam" id="PF22666">
    <property type="entry name" value="Glyco_hydro_2_N2"/>
    <property type="match status" value="1"/>
</dbReference>
<evidence type="ECO:0000256" key="4">
    <source>
        <dbReference type="SAM" id="SignalP"/>
    </source>
</evidence>
<proteinExistence type="inferred from homology"/>
<evidence type="ECO:0000313" key="11">
    <source>
        <dbReference type="Proteomes" id="UP001319045"/>
    </source>
</evidence>
<dbReference type="Pfam" id="PF18565">
    <property type="entry name" value="Glyco_hydro2_C5"/>
    <property type="match status" value="1"/>
</dbReference>
<evidence type="ECO:0000259" key="5">
    <source>
        <dbReference type="Pfam" id="PF00703"/>
    </source>
</evidence>
<dbReference type="InterPro" id="IPR006102">
    <property type="entry name" value="Ig-like_GH2"/>
</dbReference>
<evidence type="ECO:0000259" key="7">
    <source>
        <dbReference type="Pfam" id="PF16355"/>
    </source>
</evidence>
<dbReference type="InterPro" id="IPR032311">
    <property type="entry name" value="DUF4982"/>
</dbReference>
<dbReference type="Proteomes" id="UP001319045">
    <property type="component" value="Chromosome"/>
</dbReference>
<evidence type="ECO:0000259" key="8">
    <source>
        <dbReference type="Pfam" id="PF18565"/>
    </source>
</evidence>
<dbReference type="Pfam" id="PF00703">
    <property type="entry name" value="Glyco_hydro_2"/>
    <property type="match status" value="1"/>
</dbReference>
<protein>
    <submittedName>
        <fullName evidence="10">Beta-galactosidase</fullName>
    </submittedName>
</protein>
<dbReference type="InterPro" id="IPR006101">
    <property type="entry name" value="Glyco_hydro_2"/>
</dbReference>
<keyword evidence="11" id="KW-1185">Reference proteome</keyword>
<dbReference type="RefSeq" id="WP_207155221.1">
    <property type="nucleotide sequence ID" value="NZ_AP024484.1"/>
</dbReference>
<evidence type="ECO:0000256" key="3">
    <source>
        <dbReference type="ARBA" id="ARBA00023295"/>
    </source>
</evidence>
<feature type="domain" description="Glycoside hydrolase family 2 immunoglobulin-like beta-sandwich" evidence="5">
    <location>
        <begin position="204"/>
        <end position="305"/>
    </location>
</feature>
<feature type="domain" description="DUF4982" evidence="7">
    <location>
        <begin position="617"/>
        <end position="679"/>
    </location>
</feature>
<dbReference type="PANTHER" id="PTHR42732">
    <property type="entry name" value="BETA-GALACTOSIDASE"/>
    <property type="match status" value="1"/>
</dbReference>
<reference evidence="10 11" key="1">
    <citation type="journal article" date="2022" name="Int. J. Syst. Evol. Microbiol.">
        <title>Prevotella herbatica sp. nov., a plant polysaccharide-decomposing anaerobic bacterium isolated from a methanogenic reactor.</title>
        <authorList>
            <person name="Uek A."/>
            <person name="Tonouchi A."/>
            <person name="Kaku N."/>
            <person name="Ueki K."/>
        </authorList>
    </citation>
    <scope>NUCLEOTIDE SEQUENCE [LARGE SCALE GENOMIC DNA]</scope>
    <source>
        <strain evidence="10 11">WR041</strain>
    </source>
</reference>
<dbReference type="InterPro" id="IPR054593">
    <property type="entry name" value="Beta-mannosidase-like_N2"/>
</dbReference>
<keyword evidence="3" id="KW-0326">Glycosidase</keyword>
<dbReference type="InterPro" id="IPR017853">
    <property type="entry name" value="GH"/>
</dbReference>
<dbReference type="InterPro" id="IPR036156">
    <property type="entry name" value="Beta-gal/glucu_dom_sf"/>
</dbReference>
<dbReference type="PROSITE" id="PS00608">
    <property type="entry name" value="GLYCOSYL_HYDROL_F2_2"/>
    <property type="match status" value="1"/>
</dbReference>
<dbReference type="Gene3D" id="3.20.20.80">
    <property type="entry name" value="Glycosidases"/>
    <property type="match status" value="1"/>
</dbReference>
<dbReference type="PRINTS" id="PR00132">
    <property type="entry name" value="GLHYDRLASE2"/>
</dbReference>
<dbReference type="Pfam" id="PF16355">
    <property type="entry name" value="DUF4982"/>
    <property type="match status" value="1"/>
</dbReference>
<name>A0ABN6EGM1_9BACT</name>
<accession>A0ABN6EGM1</accession>
<feature type="domain" description="Glycoside hydrolase family 2" evidence="8">
    <location>
        <begin position="692"/>
        <end position="794"/>
    </location>
</feature>
<evidence type="ECO:0000256" key="2">
    <source>
        <dbReference type="ARBA" id="ARBA00022801"/>
    </source>
</evidence>
<organism evidence="10 11">
    <name type="scientific">Prevotella herbatica</name>
    <dbReference type="NCBI Taxonomy" id="2801997"/>
    <lineage>
        <taxon>Bacteria</taxon>
        <taxon>Pseudomonadati</taxon>
        <taxon>Bacteroidota</taxon>
        <taxon>Bacteroidia</taxon>
        <taxon>Bacteroidales</taxon>
        <taxon>Prevotellaceae</taxon>
        <taxon>Prevotella</taxon>
    </lineage>
</organism>
<gene>
    <name evidence="10" type="primary">bga</name>
    <name evidence="10" type="ORF">prwr041_09510</name>
</gene>
<comment type="similarity">
    <text evidence="1">Belongs to the glycosyl hydrolase 2 family.</text>
</comment>
<keyword evidence="2" id="KW-0378">Hydrolase</keyword>
<evidence type="ECO:0000313" key="10">
    <source>
        <dbReference type="EMBL" id="BCS85058.1"/>
    </source>
</evidence>
<dbReference type="EMBL" id="AP024484">
    <property type="protein sequence ID" value="BCS85058.1"/>
    <property type="molecule type" value="Genomic_DNA"/>
</dbReference>
<dbReference type="InterPro" id="IPR040605">
    <property type="entry name" value="Glyco_hydro2_dom5"/>
</dbReference>
<dbReference type="SUPFAM" id="SSF49785">
    <property type="entry name" value="Galactose-binding domain-like"/>
    <property type="match status" value="1"/>
</dbReference>
<dbReference type="PANTHER" id="PTHR42732:SF1">
    <property type="entry name" value="BETA-MANNOSIDASE"/>
    <property type="match status" value="1"/>
</dbReference>
<sequence length="798" mass="91277">MNKQKLIYGIASMMLCVSENAFAQRDTITIDSWQFSRSSLNAVDATQQHGTWKNVIIPHDFQIEQPWVAPSKEEHADNSDQAANVKSRLSARGFKEMGIGWYRKSFTPGKDWKGKRAMLEFGGIMLVGDVYLNGERIGGTEYGYIGFGIDITDKIKYGSENILVVKADTRKENNSRWYTGGGLFRTVKLILTDKQLYFSRHPLYITTKDNNTVNIKAEIFRFNKQKNGNVKVRILDAKGNLVAEKDNDVRFSQHSRDAEYKLEPIHISNANLWDIDSPYLYMAEVSVYDENGKITDKVTEQFGIRTIEFSPAFGFKLNGKKVMLKGIANHNSLGALGSAAYPRAIEKRIKLLKEFGFNHIRCSHNPYSEELYQLCDKYGILVVDEVYDKWLTQYSGGRESWSNHWQYDIPEWIERDRNHPSVILWSLGNELQTYPDLPFNDWGVTPYRLLKTLLNRYDSTRLTTVAMHPRGRNWETDSLPCDLAMITDIQAYNYRYMYFPGDGRRFPNMIFYQSEANMPMMGPNYYEMNLDKVVGLAYWGMIDYLGESLGWPKKGWDNGVFDISLEPKPQAYFLKSIFSDKPVVHIGIADSKDDAEMWNGVKFDGDRISDHWNRKPGNKYTVYTYTNADEVELYLNGRSLGIKKNSFDPKTRNKIKWTDVEYQKGTLEAVARTNGKIVARHKIETAGKPKELQLIPDVENWKADGNDLMHVRILAVDHKGLRSPMANSKLMFDVSSDADIIGVCNGDISSEELTVGNSRRLYNGSAMVILRSGKKSGKVKLKVSGQGYKTKTITLYLK</sequence>
<dbReference type="Gene3D" id="2.60.40.10">
    <property type="entry name" value="Immunoglobulins"/>
    <property type="match status" value="3"/>
</dbReference>
<feature type="domain" description="Glycoside hydrolase family 2 catalytic" evidence="6">
    <location>
        <begin position="315"/>
        <end position="466"/>
    </location>
</feature>
<dbReference type="Pfam" id="PF02836">
    <property type="entry name" value="Glyco_hydro_2_C"/>
    <property type="match status" value="1"/>
</dbReference>
<feature type="chain" id="PRO_5047398641" evidence="4">
    <location>
        <begin position="24"/>
        <end position="798"/>
    </location>
</feature>
<dbReference type="InterPro" id="IPR013783">
    <property type="entry name" value="Ig-like_fold"/>
</dbReference>
<evidence type="ECO:0000259" key="9">
    <source>
        <dbReference type="Pfam" id="PF22666"/>
    </source>
</evidence>
<dbReference type="Gene3D" id="2.60.120.260">
    <property type="entry name" value="Galactose-binding domain-like"/>
    <property type="match status" value="1"/>
</dbReference>
<evidence type="ECO:0000256" key="1">
    <source>
        <dbReference type="ARBA" id="ARBA00007401"/>
    </source>
</evidence>
<dbReference type="SUPFAM" id="SSF51445">
    <property type="entry name" value="(Trans)glycosidases"/>
    <property type="match status" value="1"/>
</dbReference>